<feature type="transmembrane region" description="Helical" evidence="1">
    <location>
        <begin position="6"/>
        <end position="29"/>
    </location>
</feature>
<evidence type="ECO:0000313" key="4">
    <source>
        <dbReference type="Proteomes" id="UP000293433"/>
    </source>
</evidence>
<reference evidence="3 4" key="1">
    <citation type="submission" date="2019-02" db="EMBL/GenBank/DDBJ databases">
        <title>Genomic Encyclopedia of Type Strains, Phase IV (KMG-IV): sequencing the most valuable type-strain genomes for metagenomic binning, comparative biology and taxonomic classification.</title>
        <authorList>
            <person name="Goeker M."/>
        </authorList>
    </citation>
    <scope>NUCLEOTIDE SEQUENCE [LARGE SCALE GENOMIC DNA]</scope>
    <source>
        <strain evidence="3 4">DSM 10617</strain>
    </source>
</reference>
<dbReference type="Proteomes" id="UP000293433">
    <property type="component" value="Unassembled WGS sequence"/>
</dbReference>
<organism evidence="3 4">
    <name type="scientific">Sphaerotilus mobilis</name>
    <dbReference type="NCBI Taxonomy" id="47994"/>
    <lineage>
        <taxon>Bacteria</taxon>
        <taxon>Pseudomonadati</taxon>
        <taxon>Pseudomonadota</taxon>
        <taxon>Betaproteobacteria</taxon>
        <taxon>Burkholderiales</taxon>
        <taxon>Sphaerotilaceae</taxon>
        <taxon>Sphaerotilus</taxon>
    </lineage>
</organism>
<evidence type="ECO:0000256" key="1">
    <source>
        <dbReference type="SAM" id="Phobius"/>
    </source>
</evidence>
<feature type="domain" description="DUF1468" evidence="2">
    <location>
        <begin position="11"/>
        <end position="158"/>
    </location>
</feature>
<proteinExistence type="predicted"/>
<feature type="transmembrane region" description="Helical" evidence="1">
    <location>
        <begin position="135"/>
        <end position="157"/>
    </location>
</feature>
<feature type="transmembrane region" description="Helical" evidence="1">
    <location>
        <begin position="83"/>
        <end position="114"/>
    </location>
</feature>
<sequence>MSDRLAQTGVGAGVVVIALLYGGGALALPSEAGYGGVGPNFLPLAVSALLLVCGVLLVAHGLVGGFRAFDGPDGDERGHWIGFAWVSAGILLNAALITRIGFVLACALCFLLAARGFQIARGDRLNGLRSWVRDALTGIAIAAPVYWLFGKLLAIQLPGLGLGGWI</sequence>
<dbReference type="InterPro" id="IPR009936">
    <property type="entry name" value="DUF1468"/>
</dbReference>
<dbReference type="RefSeq" id="WP_130483443.1">
    <property type="nucleotide sequence ID" value="NZ_SGWV01000012.1"/>
</dbReference>
<keyword evidence="4" id="KW-1185">Reference proteome</keyword>
<dbReference type="AlphaFoldDB" id="A0A4Q7LBI0"/>
<keyword evidence="1" id="KW-0812">Transmembrane</keyword>
<dbReference type="Pfam" id="PF07331">
    <property type="entry name" value="TctB"/>
    <property type="match status" value="1"/>
</dbReference>
<accession>A0A4Q7LBI0</accession>
<name>A0A4Q7LBI0_9BURK</name>
<evidence type="ECO:0000259" key="2">
    <source>
        <dbReference type="Pfam" id="PF07331"/>
    </source>
</evidence>
<keyword evidence="1" id="KW-1133">Transmembrane helix</keyword>
<gene>
    <name evidence="3" type="ORF">EV685_3618</name>
</gene>
<protein>
    <submittedName>
        <fullName evidence="3">Putative tricarboxylic transport membrane protein</fullName>
    </submittedName>
</protein>
<feature type="transmembrane region" description="Helical" evidence="1">
    <location>
        <begin position="41"/>
        <end position="63"/>
    </location>
</feature>
<comment type="caution">
    <text evidence="3">The sequence shown here is derived from an EMBL/GenBank/DDBJ whole genome shotgun (WGS) entry which is preliminary data.</text>
</comment>
<keyword evidence="1" id="KW-0472">Membrane</keyword>
<dbReference type="EMBL" id="SGWV01000012">
    <property type="protein sequence ID" value="RZS47414.1"/>
    <property type="molecule type" value="Genomic_DNA"/>
</dbReference>
<dbReference type="OrthoDB" id="8684819at2"/>
<evidence type="ECO:0000313" key="3">
    <source>
        <dbReference type="EMBL" id="RZS47414.1"/>
    </source>
</evidence>